<keyword evidence="3" id="KW-0804">Transcription</keyword>
<evidence type="ECO:0000313" key="7">
    <source>
        <dbReference type="Proteomes" id="UP000635565"/>
    </source>
</evidence>
<dbReference type="Pfam" id="PF00440">
    <property type="entry name" value="TetR_N"/>
    <property type="match status" value="1"/>
</dbReference>
<dbReference type="InterPro" id="IPR009057">
    <property type="entry name" value="Homeodomain-like_sf"/>
</dbReference>
<keyword evidence="7" id="KW-1185">Reference proteome</keyword>
<evidence type="ECO:0000256" key="1">
    <source>
        <dbReference type="ARBA" id="ARBA00023015"/>
    </source>
</evidence>
<evidence type="ECO:0000313" key="6">
    <source>
        <dbReference type="EMBL" id="GHO86097.1"/>
    </source>
</evidence>
<dbReference type="SUPFAM" id="SSF48498">
    <property type="entry name" value="Tetracyclin repressor-like, C-terminal domain"/>
    <property type="match status" value="1"/>
</dbReference>
<keyword evidence="1" id="KW-0805">Transcription regulation</keyword>
<proteinExistence type="predicted"/>
<reference evidence="6 7" key="1">
    <citation type="journal article" date="2021" name="Int. J. Syst. Evol. Microbiol.">
        <title>Reticulibacter mediterranei gen. nov., sp. nov., within the new family Reticulibacteraceae fam. nov., and Ktedonospora formicarum gen. nov., sp. nov., Ktedonobacter robiniae sp. nov., Dictyobacter formicarum sp. nov. and Dictyobacter arantiisoli sp. nov., belonging to the class Ktedonobacteria.</title>
        <authorList>
            <person name="Yabe S."/>
            <person name="Zheng Y."/>
            <person name="Wang C.M."/>
            <person name="Sakai Y."/>
            <person name="Abe K."/>
            <person name="Yokota A."/>
            <person name="Donadio S."/>
            <person name="Cavaletti L."/>
            <person name="Monciardini P."/>
        </authorList>
    </citation>
    <scope>NUCLEOTIDE SEQUENCE [LARGE SCALE GENOMIC DNA]</scope>
    <source>
        <strain evidence="6 7">SOSP1-9</strain>
    </source>
</reference>
<dbReference type="PROSITE" id="PS50977">
    <property type="entry name" value="HTH_TETR_2"/>
    <property type="match status" value="1"/>
</dbReference>
<dbReference type="PANTHER" id="PTHR30055:SF239">
    <property type="entry name" value="TRANSCRIPTIONAL REGULATORY PROTEIN"/>
    <property type="match status" value="1"/>
</dbReference>
<feature type="DNA-binding region" description="H-T-H motif" evidence="4">
    <location>
        <begin position="29"/>
        <end position="48"/>
    </location>
</feature>
<sequence length="190" mass="21100">MSRRAGLDQLSVVEAAARLIDEEGIEQLSLGRLAEKLGVRTPSLYNHVAGLPGLKHELVLYSLRDLLTRILHAIVGKSKGEAIIALADAYREYARIAPGRYLLTQQAPDPNDQEWQAMGHQLVQVIQRVLAPYQLKAEDAIHAIRGLRSIVHGFITLEVNGGFGMPIDREDSFHWLITMFIASLESTNRG</sequence>
<evidence type="ECO:0000259" key="5">
    <source>
        <dbReference type="PROSITE" id="PS50977"/>
    </source>
</evidence>
<feature type="domain" description="HTH tetR-type" evidence="5">
    <location>
        <begin position="6"/>
        <end position="66"/>
    </location>
</feature>
<accession>A0ABQ3VIS0</accession>
<dbReference type="SUPFAM" id="SSF46689">
    <property type="entry name" value="Homeodomain-like"/>
    <property type="match status" value="1"/>
</dbReference>
<dbReference type="Proteomes" id="UP000635565">
    <property type="component" value="Unassembled WGS sequence"/>
</dbReference>
<dbReference type="Gene3D" id="1.10.10.60">
    <property type="entry name" value="Homeodomain-like"/>
    <property type="match status" value="1"/>
</dbReference>
<dbReference type="RefSeq" id="WP_201363729.1">
    <property type="nucleotide sequence ID" value="NZ_BNJJ01000011.1"/>
</dbReference>
<evidence type="ECO:0000256" key="2">
    <source>
        <dbReference type="ARBA" id="ARBA00023125"/>
    </source>
</evidence>
<comment type="caution">
    <text evidence="6">The sequence shown here is derived from an EMBL/GenBank/DDBJ whole genome shotgun (WGS) entry which is preliminary data.</text>
</comment>
<dbReference type="InterPro" id="IPR036271">
    <property type="entry name" value="Tet_transcr_reg_TetR-rel_C_sf"/>
</dbReference>
<name>A0ABQ3VIS0_9CHLR</name>
<dbReference type="EMBL" id="BNJJ01000011">
    <property type="protein sequence ID" value="GHO86097.1"/>
    <property type="molecule type" value="Genomic_DNA"/>
</dbReference>
<dbReference type="PANTHER" id="PTHR30055">
    <property type="entry name" value="HTH-TYPE TRANSCRIPTIONAL REGULATOR RUTR"/>
    <property type="match status" value="1"/>
</dbReference>
<evidence type="ECO:0000256" key="3">
    <source>
        <dbReference type="ARBA" id="ARBA00023163"/>
    </source>
</evidence>
<dbReference type="InterPro" id="IPR050109">
    <property type="entry name" value="HTH-type_TetR-like_transc_reg"/>
</dbReference>
<gene>
    <name evidence="6" type="ORF">KSZ_41030</name>
</gene>
<dbReference type="InterPro" id="IPR025996">
    <property type="entry name" value="MT1864/Rv1816-like_C"/>
</dbReference>
<organism evidence="6 7">
    <name type="scientific">Dictyobacter formicarum</name>
    <dbReference type="NCBI Taxonomy" id="2778368"/>
    <lineage>
        <taxon>Bacteria</taxon>
        <taxon>Bacillati</taxon>
        <taxon>Chloroflexota</taxon>
        <taxon>Ktedonobacteria</taxon>
        <taxon>Ktedonobacterales</taxon>
        <taxon>Dictyobacteraceae</taxon>
        <taxon>Dictyobacter</taxon>
    </lineage>
</organism>
<protein>
    <submittedName>
        <fullName evidence="6">TetR family transcriptional regulator</fullName>
    </submittedName>
</protein>
<keyword evidence="2 4" id="KW-0238">DNA-binding</keyword>
<evidence type="ECO:0000256" key="4">
    <source>
        <dbReference type="PROSITE-ProRule" id="PRU00335"/>
    </source>
</evidence>
<dbReference type="Pfam" id="PF13305">
    <property type="entry name" value="TetR_C_33"/>
    <property type="match status" value="1"/>
</dbReference>
<dbReference type="Gene3D" id="1.10.357.10">
    <property type="entry name" value="Tetracycline Repressor, domain 2"/>
    <property type="match status" value="1"/>
</dbReference>
<dbReference type="InterPro" id="IPR001647">
    <property type="entry name" value="HTH_TetR"/>
</dbReference>